<feature type="signal peptide" evidence="1">
    <location>
        <begin position="1"/>
        <end position="21"/>
    </location>
</feature>
<proteinExistence type="predicted"/>
<evidence type="ECO:0008006" key="4">
    <source>
        <dbReference type="Google" id="ProtNLM"/>
    </source>
</evidence>
<dbReference type="STRING" id="1142394.PSMK_15420"/>
<reference evidence="2 3" key="1">
    <citation type="submission" date="2012-02" db="EMBL/GenBank/DDBJ databases">
        <title>Complete genome sequence of Phycisphaera mikurensis NBRC 102666.</title>
        <authorList>
            <person name="Ankai A."/>
            <person name="Hosoyama A."/>
            <person name="Terui Y."/>
            <person name="Sekine M."/>
            <person name="Fukai R."/>
            <person name="Kato Y."/>
            <person name="Nakamura S."/>
            <person name="Yamada-Narita S."/>
            <person name="Kawakoshi A."/>
            <person name="Fukunaga Y."/>
            <person name="Yamazaki S."/>
            <person name="Fujita N."/>
        </authorList>
    </citation>
    <scope>NUCLEOTIDE SEQUENCE [LARGE SCALE GENOMIC DNA]</scope>
    <source>
        <strain evidence="3">NBRC 102666 / KCTC 22515 / FYK2301M01</strain>
    </source>
</reference>
<sequence length="221" mass="24190">MKISTLALTAALAVPALGVMPACNMLGGKAAPTAAPTITSAETLEGQLDRTDAAVVSSLAALDRLRGEEIDKSAAFEQYTTQVAEMKADQAAFNSSAAELKDEGMAYQQTWMEDANQIQDSDLRRTAMERQMEMEDSLSTIDSQYQQTRQKLNAYVTELTGIQTYLKNDMTPEGIEAISSQFDDAQTKGDDVRGSLDKMQEELLKITNMLDDEAKKANMLR</sequence>
<evidence type="ECO:0000313" key="3">
    <source>
        <dbReference type="Proteomes" id="UP000007881"/>
    </source>
</evidence>
<keyword evidence="3" id="KW-1185">Reference proteome</keyword>
<evidence type="ECO:0000256" key="1">
    <source>
        <dbReference type="SAM" id="SignalP"/>
    </source>
</evidence>
<dbReference type="RefSeq" id="WP_014436919.1">
    <property type="nucleotide sequence ID" value="NC_017080.1"/>
</dbReference>
<evidence type="ECO:0000313" key="2">
    <source>
        <dbReference type="EMBL" id="BAM03701.1"/>
    </source>
</evidence>
<dbReference type="Proteomes" id="UP000007881">
    <property type="component" value="Chromosome"/>
</dbReference>
<protein>
    <recommendedName>
        <fullName evidence="4">Chromosome partition protein Smc</fullName>
    </recommendedName>
</protein>
<organism evidence="2 3">
    <name type="scientific">Phycisphaera mikurensis (strain NBRC 102666 / KCTC 22515 / FYK2301M01)</name>
    <dbReference type="NCBI Taxonomy" id="1142394"/>
    <lineage>
        <taxon>Bacteria</taxon>
        <taxon>Pseudomonadati</taxon>
        <taxon>Planctomycetota</taxon>
        <taxon>Phycisphaerae</taxon>
        <taxon>Phycisphaerales</taxon>
        <taxon>Phycisphaeraceae</taxon>
        <taxon>Phycisphaera</taxon>
    </lineage>
</organism>
<accession>I0IEL3</accession>
<dbReference type="AlphaFoldDB" id="I0IEL3"/>
<dbReference type="KEGG" id="phm:PSMK_15420"/>
<gene>
    <name evidence="2" type="ordered locus">PSMK_15420</name>
</gene>
<feature type="chain" id="PRO_5003629154" description="Chromosome partition protein Smc" evidence="1">
    <location>
        <begin position="22"/>
        <end position="221"/>
    </location>
</feature>
<name>I0IEL3_PHYMF</name>
<dbReference type="HOGENOM" id="CLU_107529_0_0_0"/>
<dbReference type="EMBL" id="AP012338">
    <property type="protein sequence ID" value="BAM03701.1"/>
    <property type="molecule type" value="Genomic_DNA"/>
</dbReference>
<keyword evidence="1" id="KW-0732">Signal</keyword>